<evidence type="ECO:0000313" key="2">
    <source>
        <dbReference type="Proteomes" id="UP000243006"/>
    </source>
</evidence>
<name>A0A1Y3EG09_9BILA</name>
<dbReference type="AlphaFoldDB" id="A0A1Y3EG09"/>
<sequence>IGGNLVAIQASRISTYLHKNEKLGKVASYLRGRQAANPFWNRTSLPHGCWCRSSVQDMRSLP</sequence>
<evidence type="ECO:0000313" key="1">
    <source>
        <dbReference type="EMBL" id="OUC43935.1"/>
    </source>
</evidence>
<dbReference type="Proteomes" id="UP000243006">
    <property type="component" value="Unassembled WGS sequence"/>
</dbReference>
<accession>A0A1Y3EG09</accession>
<organism evidence="1 2">
    <name type="scientific">Trichinella nativa</name>
    <dbReference type="NCBI Taxonomy" id="6335"/>
    <lineage>
        <taxon>Eukaryota</taxon>
        <taxon>Metazoa</taxon>
        <taxon>Ecdysozoa</taxon>
        <taxon>Nematoda</taxon>
        <taxon>Enoplea</taxon>
        <taxon>Dorylaimia</taxon>
        <taxon>Trichinellida</taxon>
        <taxon>Trichinellidae</taxon>
        <taxon>Trichinella</taxon>
    </lineage>
</organism>
<proteinExistence type="predicted"/>
<reference evidence="1 2" key="1">
    <citation type="submission" date="2015-04" db="EMBL/GenBank/DDBJ databases">
        <title>Draft genome of the roundworm Trichinella nativa.</title>
        <authorList>
            <person name="Mitreva M."/>
        </authorList>
    </citation>
    <scope>NUCLEOTIDE SEQUENCE [LARGE SCALE GENOMIC DNA]</scope>
    <source>
        <strain evidence="1 2">ISS45</strain>
    </source>
</reference>
<feature type="non-terminal residue" evidence="1">
    <location>
        <position position="1"/>
    </location>
</feature>
<dbReference type="EMBL" id="LVZM01013854">
    <property type="protein sequence ID" value="OUC43935.1"/>
    <property type="molecule type" value="Genomic_DNA"/>
</dbReference>
<comment type="caution">
    <text evidence="1">The sequence shown here is derived from an EMBL/GenBank/DDBJ whole genome shotgun (WGS) entry which is preliminary data.</text>
</comment>
<protein>
    <submittedName>
        <fullName evidence="1">Uncharacterized protein</fullName>
    </submittedName>
</protein>
<gene>
    <name evidence="1" type="ORF">D917_09402</name>
</gene>